<gene>
    <name evidence="1" type="primary">NCL1_44945</name>
    <name evidence="1" type="ORF">TNCT_334511</name>
</gene>
<sequence length="118" mass="13594">MNNSLCSSQVCAHHRYGGELPGYHRQLACPVPPVVYPAQGYGARAHLQDEELRNTLHSRLPFADIEWLVESRAVEKSTRTRADKCCKHLRRTVRVFTRTFTNVLDHRIEKNDRPLRSG</sequence>
<dbReference type="Proteomes" id="UP000887116">
    <property type="component" value="Unassembled WGS sequence"/>
</dbReference>
<organism evidence="1 2">
    <name type="scientific">Trichonephila clavata</name>
    <name type="common">Joro spider</name>
    <name type="synonym">Nephila clavata</name>
    <dbReference type="NCBI Taxonomy" id="2740835"/>
    <lineage>
        <taxon>Eukaryota</taxon>
        <taxon>Metazoa</taxon>
        <taxon>Ecdysozoa</taxon>
        <taxon>Arthropoda</taxon>
        <taxon>Chelicerata</taxon>
        <taxon>Arachnida</taxon>
        <taxon>Araneae</taxon>
        <taxon>Araneomorphae</taxon>
        <taxon>Entelegynae</taxon>
        <taxon>Araneoidea</taxon>
        <taxon>Nephilidae</taxon>
        <taxon>Trichonephila</taxon>
    </lineage>
</organism>
<reference evidence="1" key="1">
    <citation type="submission" date="2020-07" db="EMBL/GenBank/DDBJ databases">
        <title>Multicomponent nature underlies the extraordinary mechanical properties of spider dragline silk.</title>
        <authorList>
            <person name="Kono N."/>
            <person name="Nakamura H."/>
            <person name="Mori M."/>
            <person name="Yoshida Y."/>
            <person name="Ohtoshi R."/>
            <person name="Malay A.D."/>
            <person name="Moran D.A.P."/>
            <person name="Tomita M."/>
            <person name="Numata K."/>
            <person name="Arakawa K."/>
        </authorList>
    </citation>
    <scope>NUCLEOTIDE SEQUENCE</scope>
</reference>
<dbReference type="AlphaFoldDB" id="A0A8X6FIW4"/>
<name>A0A8X6FIW4_TRICU</name>
<accession>A0A8X6FIW4</accession>
<proteinExistence type="predicted"/>
<comment type="caution">
    <text evidence="1">The sequence shown here is derived from an EMBL/GenBank/DDBJ whole genome shotgun (WGS) entry which is preliminary data.</text>
</comment>
<protein>
    <submittedName>
        <fullName evidence="1">Uncharacterized protein</fullName>
    </submittedName>
</protein>
<evidence type="ECO:0000313" key="1">
    <source>
        <dbReference type="EMBL" id="GFQ80862.1"/>
    </source>
</evidence>
<dbReference type="EMBL" id="BMAO01012367">
    <property type="protein sequence ID" value="GFQ80862.1"/>
    <property type="molecule type" value="Genomic_DNA"/>
</dbReference>
<keyword evidence="2" id="KW-1185">Reference proteome</keyword>
<evidence type="ECO:0000313" key="2">
    <source>
        <dbReference type="Proteomes" id="UP000887116"/>
    </source>
</evidence>